<dbReference type="InterPro" id="IPR058548">
    <property type="entry name" value="MlaB-like_STAS"/>
</dbReference>
<dbReference type="EMBL" id="RJVO01000006">
    <property type="protein sequence ID" value="ROH88711.1"/>
    <property type="molecule type" value="Genomic_DNA"/>
</dbReference>
<evidence type="ECO:0000259" key="1">
    <source>
        <dbReference type="PROSITE" id="PS50801"/>
    </source>
</evidence>
<protein>
    <submittedName>
        <fullName evidence="2">STAS domain-containing protein</fullName>
    </submittedName>
</protein>
<accession>A0A3N0V7V9</accession>
<evidence type="ECO:0000313" key="2">
    <source>
        <dbReference type="EMBL" id="ROH88711.1"/>
    </source>
</evidence>
<evidence type="ECO:0000313" key="3">
    <source>
        <dbReference type="Proteomes" id="UP000282106"/>
    </source>
</evidence>
<dbReference type="AlphaFoldDB" id="A0A3N0V7V9"/>
<organism evidence="2 3">
    <name type="scientific">Stagnimonas aquatica</name>
    <dbReference type="NCBI Taxonomy" id="2689987"/>
    <lineage>
        <taxon>Bacteria</taxon>
        <taxon>Pseudomonadati</taxon>
        <taxon>Pseudomonadota</taxon>
        <taxon>Gammaproteobacteria</taxon>
        <taxon>Nevskiales</taxon>
        <taxon>Nevskiaceae</taxon>
        <taxon>Stagnimonas</taxon>
    </lineage>
</organism>
<keyword evidence="3" id="KW-1185">Reference proteome</keyword>
<dbReference type="Pfam" id="PF13466">
    <property type="entry name" value="STAS_2"/>
    <property type="match status" value="1"/>
</dbReference>
<dbReference type="PROSITE" id="PS50801">
    <property type="entry name" value="STAS"/>
    <property type="match status" value="1"/>
</dbReference>
<name>A0A3N0V7V9_9GAMM</name>
<dbReference type="InterPro" id="IPR002645">
    <property type="entry name" value="STAS_dom"/>
</dbReference>
<dbReference type="PANTHER" id="PTHR35849:SF1">
    <property type="entry name" value="INTERMEMBRANE PHOSPHOLIPID TRANSPORT SYSTEM BINDING PROTEIN MLAB"/>
    <property type="match status" value="1"/>
</dbReference>
<dbReference type="SUPFAM" id="SSF52091">
    <property type="entry name" value="SpoIIaa-like"/>
    <property type="match status" value="1"/>
</dbReference>
<dbReference type="InterPro" id="IPR052746">
    <property type="entry name" value="MlaB_ABC_Transporter"/>
</dbReference>
<dbReference type="Gene3D" id="3.30.750.24">
    <property type="entry name" value="STAS domain"/>
    <property type="match status" value="1"/>
</dbReference>
<dbReference type="RefSeq" id="WP_123212333.1">
    <property type="nucleotide sequence ID" value="NZ_RJVO01000006.1"/>
</dbReference>
<dbReference type="InParanoid" id="A0A3N0V7V9"/>
<comment type="caution">
    <text evidence="2">The sequence shown here is derived from an EMBL/GenBank/DDBJ whole genome shotgun (WGS) entry which is preliminary data.</text>
</comment>
<dbReference type="CDD" id="cd07043">
    <property type="entry name" value="STAS_anti-anti-sigma_factors"/>
    <property type="match status" value="1"/>
</dbReference>
<dbReference type="InterPro" id="IPR036513">
    <property type="entry name" value="STAS_dom_sf"/>
</dbReference>
<reference evidence="2 3" key="1">
    <citation type="submission" date="2018-10" db="EMBL/GenBank/DDBJ databases">
        <authorList>
            <person name="Chen W.-M."/>
        </authorList>
    </citation>
    <scope>NUCLEOTIDE SEQUENCE [LARGE SCALE GENOMIC DNA]</scope>
    <source>
        <strain evidence="2 3">THS-13</strain>
    </source>
</reference>
<feature type="domain" description="STAS" evidence="1">
    <location>
        <begin position="31"/>
        <end position="89"/>
    </location>
</feature>
<sequence>MNSLRITGELSLRTVPQRLAEADAWARAGSLDLSGVTQTDSAALGLLLELTRRARSAGLPLQFTGLPPQLLDLVRFFELQSVLTVTESA</sequence>
<dbReference type="PANTHER" id="PTHR35849">
    <property type="entry name" value="BLR2341 PROTEIN"/>
    <property type="match status" value="1"/>
</dbReference>
<proteinExistence type="predicted"/>
<dbReference type="Proteomes" id="UP000282106">
    <property type="component" value="Unassembled WGS sequence"/>
</dbReference>
<gene>
    <name evidence="2" type="ORF">ED208_12905</name>
</gene>